<dbReference type="Pfam" id="PF05585">
    <property type="entry name" value="DUF1758"/>
    <property type="match status" value="1"/>
</dbReference>
<dbReference type="InterPro" id="IPR008737">
    <property type="entry name" value="DUF1758"/>
</dbReference>
<dbReference type="InterPro" id="IPR005312">
    <property type="entry name" value="DUF1759"/>
</dbReference>
<dbReference type="EMBL" id="HBUF01389976">
    <property type="protein sequence ID" value="CAG6733476.1"/>
    <property type="molecule type" value="Transcribed_RNA"/>
</dbReference>
<feature type="domain" description="DUF1758" evidence="2">
    <location>
        <begin position="576"/>
        <end position="719"/>
    </location>
</feature>
<name>A0A8D8YS36_9HEMI</name>
<dbReference type="Gene3D" id="2.40.70.10">
    <property type="entry name" value="Acid Proteases"/>
    <property type="match status" value="1"/>
</dbReference>
<organism evidence="3">
    <name type="scientific">Cacopsylla melanoneura</name>
    <dbReference type="NCBI Taxonomy" id="428564"/>
    <lineage>
        <taxon>Eukaryota</taxon>
        <taxon>Metazoa</taxon>
        <taxon>Ecdysozoa</taxon>
        <taxon>Arthropoda</taxon>
        <taxon>Hexapoda</taxon>
        <taxon>Insecta</taxon>
        <taxon>Pterygota</taxon>
        <taxon>Neoptera</taxon>
        <taxon>Paraneoptera</taxon>
        <taxon>Hemiptera</taxon>
        <taxon>Sternorrhyncha</taxon>
        <taxon>Psylloidea</taxon>
        <taxon>Psyllidae</taxon>
        <taxon>Psyllinae</taxon>
        <taxon>Cacopsylla</taxon>
    </lineage>
</organism>
<dbReference type="PANTHER" id="PTHR47331:SF5">
    <property type="entry name" value="RIBONUCLEASE H"/>
    <property type="match status" value="1"/>
</dbReference>
<dbReference type="Pfam" id="PF03564">
    <property type="entry name" value="DUF1759"/>
    <property type="match status" value="1"/>
</dbReference>
<dbReference type="AlphaFoldDB" id="A0A8D8YS36"/>
<proteinExistence type="predicted"/>
<dbReference type="CDD" id="cd00303">
    <property type="entry name" value="retropepsin_like"/>
    <property type="match status" value="1"/>
</dbReference>
<evidence type="ECO:0000256" key="1">
    <source>
        <dbReference type="SAM" id="MobiDB-lite"/>
    </source>
</evidence>
<feature type="region of interest" description="Disordered" evidence="1">
    <location>
        <begin position="107"/>
        <end position="152"/>
    </location>
</feature>
<evidence type="ECO:0000259" key="2">
    <source>
        <dbReference type="Pfam" id="PF05585"/>
    </source>
</evidence>
<reference evidence="3" key="1">
    <citation type="submission" date="2021-05" db="EMBL/GenBank/DDBJ databases">
        <authorList>
            <person name="Alioto T."/>
            <person name="Alioto T."/>
            <person name="Gomez Garrido J."/>
        </authorList>
    </citation>
    <scope>NUCLEOTIDE SEQUENCE</scope>
</reference>
<dbReference type="InterPro" id="IPR021109">
    <property type="entry name" value="Peptidase_aspartic_dom_sf"/>
</dbReference>
<dbReference type="PANTHER" id="PTHR47331">
    <property type="entry name" value="PHD-TYPE DOMAIN-CONTAINING PROTEIN"/>
    <property type="match status" value="1"/>
</dbReference>
<accession>A0A8D8YS36</accession>
<protein>
    <recommendedName>
        <fullName evidence="2">DUF1758 domain-containing protein</fullName>
    </recommendedName>
</protein>
<evidence type="ECO:0000313" key="3">
    <source>
        <dbReference type="EMBL" id="CAG6733476.1"/>
    </source>
</evidence>
<sequence length="903" mass="105129">MSATIAKRNYTRIKKELPVIKSLIIDIKNVLPNDYTPEFISSTKNSLKHYKECLDLYDERRTTLEEIINDETQLQTLITSQEEALYSELSLDIVQIEGRLKEYEVKRNNEREEREKEREEREKEREKEREARELEREAVRDAERREKEERDHRVKMEELALRRLEIERASQVASASNGIRAPGNINVGPSSNLPPIQLVKFDGTLEKYQEFSDNFQTLIDSKADLADHVKLHYLKSQLVGKAACLIEGLRITNENYKVAMDILKEEYGAPEVVRNKIYHEIQKLKLYSDKPEHVEDFYRKLEVNFMLLENQGVDVNTNQFLASNLYSKLPDRTQDRLVKDKGFNINVKDIRDQMKVEMRQARMRKSLNPECDRMKEVKRYDTSRQSLSVPKPAPRTRFTTEALVAIDKSPPPNSSDSKVQCVYCDRSHFSDECDKYRTVDARKRKLGDRCFICLSTGHRSGFCRLEYRCWHCSRFRAHHRSLCPRKYSEDNSNVSEPYHRANVLHPDSKYSKQVSKVSEQRLTLNEPSCSQFSQPSLNSTDNTALSAVSCAVNTVVYMQTAVLKVYDQKNDDYVFVRVILDTASSHSYMSERLLKRLNLETGRSLPMNVYTFGALEPKRINAPEVTIKIVEDDKAYDLNLYVVPNIVSGSTKRTYDTEFLRKVNEQYPLADSFLLENKTQEFDILIGVDYYSNFILGEKVQIDSNLFLWNTTFGFVLSGTKDSGITCVEDSITQSVLFTRTELCFDHNQDIQKFWDLQTLGIKDNCSISDDDLALQSFESTLKFENNRYSVDFPWKNDSRNMQSNFGLAFGRLKSLIKRHSTDGIIQVCEQTLTDQLEKWTLLEKVPNRDLDKPCWYFHRTNWSYDAIVRDNHSRDSKVHNVDLSISNRRIITRPISLYPFGI</sequence>